<gene>
    <name evidence="2" type="ORF">JIN81_01605</name>
</gene>
<evidence type="ECO:0008006" key="4">
    <source>
        <dbReference type="Google" id="ProtNLM"/>
    </source>
</evidence>
<protein>
    <recommendedName>
        <fullName evidence="4">Tetratricopeptide repeat protein</fullName>
    </recommendedName>
</protein>
<comment type="caution">
    <text evidence="2">The sequence shown here is derived from an EMBL/GenBank/DDBJ whole genome shotgun (WGS) entry which is preliminary data.</text>
</comment>
<evidence type="ECO:0000313" key="3">
    <source>
        <dbReference type="Proteomes" id="UP000658278"/>
    </source>
</evidence>
<name>A0A934R879_9BACT</name>
<feature type="region of interest" description="Disordered" evidence="1">
    <location>
        <begin position="191"/>
        <end position="242"/>
    </location>
</feature>
<dbReference type="InterPro" id="IPR011990">
    <property type="entry name" value="TPR-like_helical_dom_sf"/>
</dbReference>
<evidence type="ECO:0000313" key="2">
    <source>
        <dbReference type="EMBL" id="MBK1825700.1"/>
    </source>
</evidence>
<sequence>MKRYLALLWLLLPLPVVVLHFSHGQDWLEVDQARVLVREGELAEKRGDWATADKSFRDAAKLVATSEPDLKLRLDLAQIRTRFRTGEAVEAIDLSESLVNDPGFSSMPKSFRGEARELSGRIHYYAAWVMRLEGAQRELWMEEAELARQNYRMLAEEFSDSGDPERHQKDLESAVQLQRLSLTELMARPLPKEGQCMANQGLSEQMAKRRGQRGKQPGRGPSGDGPPKSGAGLDRFKPGSGS</sequence>
<accession>A0A934R879</accession>
<dbReference type="RefSeq" id="WP_200275621.1">
    <property type="nucleotide sequence ID" value="NZ_JAENII010000001.1"/>
</dbReference>
<dbReference type="EMBL" id="JAENII010000001">
    <property type="protein sequence ID" value="MBK1825700.1"/>
    <property type="molecule type" value="Genomic_DNA"/>
</dbReference>
<dbReference type="Proteomes" id="UP000658278">
    <property type="component" value="Unassembled WGS sequence"/>
</dbReference>
<proteinExistence type="predicted"/>
<dbReference type="AlphaFoldDB" id="A0A934R879"/>
<keyword evidence="3" id="KW-1185">Reference proteome</keyword>
<reference evidence="2" key="1">
    <citation type="submission" date="2021-01" db="EMBL/GenBank/DDBJ databases">
        <title>Modified the classification status of verrucomicrobia.</title>
        <authorList>
            <person name="Feng X."/>
        </authorList>
    </citation>
    <scope>NUCLEOTIDE SEQUENCE</scope>
    <source>
        <strain evidence="2">KCTC 22201</strain>
    </source>
</reference>
<evidence type="ECO:0000256" key="1">
    <source>
        <dbReference type="SAM" id="MobiDB-lite"/>
    </source>
</evidence>
<dbReference type="Gene3D" id="1.25.40.10">
    <property type="entry name" value="Tetratricopeptide repeat domain"/>
    <property type="match status" value="1"/>
</dbReference>
<organism evidence="2 3">
    <name type="scientific">Haloferula rosea</name>
    <dbReference type="NCBI Taxonomy" id="490093"/>
    <lineage>
        <taxon>Bacteria</taxon>
        <taxon>Pseudomonadati</taxon>
        <taxon>Verrucomicrobiota</taxon>
        <taxon>Verrucomicrobiia</taxon>
        <taxon>Verrucomicrobiales</taxon>
        <taxon>Verrucomicrobiaceae</taxon>
        <taxon>Haloferula</taxon>
    </lineage>
</organism>